<organism evidence="2">
    <name type="scientific">marine sediment metagenome</name>
    <dbReference type="NCBI Taxonomy" id="412755"/>
    <lineage>
        <taxon>unclassified sequences</taxon>
        <taxon>metagenomes</taxon>
        <taxon>ecological metagenomes</taxon>
    </lineage>
</organism>
<dbReference type="AlphaFoldDB" id="A0A0F9M589"/>
<proteinExistence type="predicted"/>
<name>A0A0F9M589_9ZZZZ</name>
<evidence type="ECO:0000313" key="2">
    <source>
        <dbReference type="EMBL" id="KKM94536.1"/>
    </source>
</evidence>
<reference evidence="2" key="1">
    <citation type="journal article" date="2015" name="Nature">
        <title>Complex archaea that bridge the gap between prokaryotes and eukaryotes.</title>
        <authorList>
            <person name="Spang A."/>
            <person name="Saw J.H."/>
            <person name="Jorgensen S.L."/>
            <person name="Zaremba-Niedzwiedzka K."/>
            <person name="Martijn J."/>
            <person name="Lind A.E."/>
            <person name="van Eijk R."/>
            <person name="Schleper C."/>
            <person name="Guy L."/>
            <person name="Ettema T.J."/>
        </authorList>
    </citation>
    <scope>NUCLEOTIDE SEQUENCE</scope>
</reference>
<accession>A0A0F9M589</accession>
<feature type="compositionally biased region" description="Basic residues" evidence="1">
    <location>
        <begin position="18"/>
        <end position="31"/>
    </location>
</feature>
<feature type="compositionally biased region" description="Polar residues" evidence="1">
    <location>
        <begin position="1"/>
        <end position="15"/>
    </location>
</feature>
<protein>
    <submittedName>
        <fullName evidence="2">Uncharacterized protein</fullName>
    </submittedName>
</protein>
<feature type="region of interest" description="Disordered" evidence="1">
    <location>
        <begin position="1"/>
        <end position="52"/>
    </location>
</feature>
<dbReference type="EMBL" id="LAZR01006125">
    <property type="protein sequence ID" value="KKM94536.1"/>
    <property type="molecule type" value="Genomic_DNA"/>
</dbReference>
<comment type="caution">
    <text evidence="2">The sequence shown here is derived from an EMBL/GenBank/DDBJ whole genome shotgun (WGS) entry which is preliminary data.</text>
</comment>
<evidence type="ECO:0000256" key="1">
    <source>
        <dbReference type="SAM" id="MobiDB-lite"/>
    </source>
</evidence>
<gene>
    <name evidence="2" type="ORF">LCGC14_1197320</name>
</gene>
<sequence>MPGTTDTLRSSTSVPDKNKRRSVNRSRRKVKNGAVSQKISKLRSEGKKQSQAVAIAISMKKRGEI</sequence>